<keyword evidence="2" id="KW-1185">Reference proteome</keyword>
<gene>
    <name evidence="1" type="ORF">F5891DRAFT_1084306</name>
</gene>
<evidence type="ECO:0000313" key="1">
    <source>
        <dbReference type="EMBL" id="KAG1886320.1"/>
    </source>
</evidence>
<evidence type="ECO:0000313" key="2">
    <source>
        <dbReference type="Proteomes" id="UP001195769"/>
    </source>
</evidence>
<reference evidence="1" key="1">
    <citation type="journal article" date="2020" name="New Phytol.">
        <title>Comparative genomics reveals dynamic genome evolution in host specialist ectomycorrhizal fungi.</title>
        <authorList>
            <person name="Lofgren L.A."/>
            <person name="Nguyen N.H."/>
            <person name="Vilgalys R."/>
            <person name="Ruytinx J."/>
            <person name="Liao H.L."/>
            <person name="Branco S."/>
            <person name="Kuo A."/>
            <person name="LaButti K."/>
            <person name="Lipzen A."/>
            <person name="Andreopoulos W."/>
            <person name="Pangilinan J."/>
            <person name="Riley R."/>
            <person name="Hundley H."/>
            <person name="Na H."/>
            <person name="Barry K."/>
            <person name="Grigoriev I.V."/>
            <person name="Stajich J.E."/>
            <person name="Kennedy P.G."/>
        </authorList>
    </citation>
    <scope>NUCLEOTIDE SEQUENCE</scope>
    <source>
        <strain evidence="1">FC203</strain>
    </source>
</reference>
<dbReference type="EMBL" id="JABBWK010000284">
    <property type="protein sequence ID" value="KAG1886320.1"/>
    <property type="molecule type" value="Genomic_DNA"/>
</dbReference>
<name>A0AAD4DNI9_9AGAM</name>
<comment type="caution">
    <text evidence="1">The sequence shown here is derived from an EMBL/GenBank/DDBJ whole genome shotgun (WGS) entry which is preliminary data.</text>
</comment>
<proteinExistence type="predicted"/>
<dbReference type="GeneID" id="64657751"/>
<dbReference type="Proteomes" id="UP001195769">
    <property type="component" value="Unassembled WGS sequence"/>
</dbReference>
<dbReference type="PANTHER" id="PTHR21310:SF15">
    <property type="entry name" value="AMINOGLYCOSIDE PHOSPHOTRANSFERASE DOMAIN-CONTAINING PROTEIN"/>
    <property type="match status" value="1"/>
</dbReference>
<organism evidence="1 2">
    <name type="scientific">Suillus fuscotomentosus</name>
    <dbReference type="NCBI Taxonomy" id="1912939"/>
    <lineage>
        <taxon>Eukaryota</taxon>
        <taxon>Fungi</taxon>
        <taxon>Dikarya</taxon>
        <taxon>Basidiomycota</taxon>
        <taxon>Agaricomycotina</taxon>
        <taxon>Agaricomycetes</taxon>
        <taxon>Agaricomycetidae</taxon>
        <taxon>Boletales</taxon>
        <taxon>Suillineae</taxon>
        <taxon>Suillaceae</taxon>
        <taxon>Suillus</taxon>
    </lineage>
</organism>
<sequence length="462" mass="52521">MFALKMLTCDILDCHNAPVRYSIAMGCCHRRLCSKHQSPPFHDCPKSEDDWDAFCKAFVKTENFELVTLQQRIDPIQLANIASSLRNDIPCTIPALVATTANRPQLSKMMGGMNVHLDILFDDNVVWLARIQRTTAVTPPPAVQNHILLSEFATLLYLNRIGVPTPVVHGYGITADPNGVDVNYILMDKLQASPLKWYDLGSDQRRRVLHQLANIFITLDHHSFRQSGSIIQPHASIGAFADRVIFEPNYSQRLDLLGPFTSLRQHLDHTIGCYLRLIESSQWAVSDPVTSYLIYRTVLDAYPRILSAESMNSDLFCLRHQDDKGDHILVNDQLDVIGIIDWEWSKVVAKSFAFAAPLMLLPLEFDNGNNLLSQDEEELARIFDSLGRSDMALCVRHGRAYHRISFILDNGDRPEACKPHMKGLFQLLGNESWEWETWRPDALRIYQSEHALQALLDNQVLH</sequence>
<accession>A0AAD4DNI9</accession>
<dbReference type="AlphaFoldDB" id="A0AAD4DNI9"/>
<dbReference type="PANTHER" id="PTHR21310">
    <property type="entry name" value="AMINOGLYCOSIDE PHOSPHOTRANSFERASE-RELATED-RELATED"/>
    <property type="match status" value="1"/>
</dbReference>
<dbReference type="InterPro" id="IPR051678">
    <property type="entry name" value="AGP_Transferase"/>
</dbReference>
<dbReference type="RefSeq" id="XP_041216532.1">
    <property type="nucleotide sequence ID" value="XM_041363453.1"/>
</dbReference>
<dbReference type="SUPFAM" id="SSF56112">
    <property type="entry name" value="Protein kinase-like (PK-like)"/>
    <property type="match status" value="1"/>
</dbReference>
<evidence type="ECO:0008006" key="3">
    <source>
        <dbReference type="Google" id="ProtNLM"/>
    </source>
</evidence>
<dbReference type="InterPro" id="IPR011009">
    <property type="entry name" value="Kinase-like_dom_sf"/>
</dbReference>
<protein>
    <recommendedName>
        <fullName evidence="3">Aminoglycoside phosphotransferase domain-containing protein</fullName>
    </recommendedName>
</protein>